<feature type="region of interest" description="Disordered" evidence="1">
    <location>
        <begin position="1"/>
        <end position="30"/>
    </location>
</feature>
<feature type="compositionally biased region" description="Polar residues" evidence="1">
    <location>
        <begin position="18"/>
        <end position="27"/>
    </location>
</feature>
<feature type="region of interest" description="Disordered" evidence="1">
    <location>
        <begin position="561"/>
        <end position="611"/>
    </location>
</feature>
<keyword evidence="3" id="KW-1185">Reference proteome</keyword>
<evidence type="ECO:0000313" key="3">
    <source>
        <dbReference type="Proteomes" id="UP000799772"/>
    </source>
</evidence>
<dbReference type="EMBL" id="ML978124">
    <property type="protein sequence ID" value="KAF2100955.1"/>
    <property type="molecule type" value="Genomic_DNA"/>
</dbReference>
<feature type="region of interest" description="Disordered" evidence="1">
    <location>
        <begin position="525"/>
        <end position="544"/>
    </location>
</feature>
<dbReference type="PANTHER" id="PTHR40130:SF1">
    <property type="entry name" value="SPINDLE POLE BODY-ASSOCIATED PROTEIN CUT12 DOMAIN-CONTAINING PROTEIN"/>
    <property type="match status" value="1"/>
</dbReference>
<accession>A0A9P4IG42</accession>
<feature type="compositionally biased region" description="Polar residues" evidence="1">
    <location>
        <begin position="116"/>
        <end position="137"/>
    </location>
</feature>
<reference evidence="2" key="1">
    <citation type="journal article" date="2020" name="Stud. Mycol.">
        <title>101 Dothideomycetes genomes: a test case for predicting lifestyles and emergence of pathogens.</title>
        <authorList>
            <person name="Haridas S."/>
            <person name="Albert R."/>
            <person name="Binder M."/>
            <person name="Bloem J."/>
            <person name="Labutti K."/>
            <person name="Salamov A."/>
            <person name="Andreopoulos B."/>
            <person name="Baker S."/>
            <person name="Barry K."/>
            <person name="Bills G."/>
            <person name="Bluhm B."/>
            <person name="Cannon C."/>
            <person name="Castanera R."/>
            <person name="Culley D."/>
            <person name="Daum C."/>
            <person name="Ezra D."/>
            <person name="Gonzalez J."/>
            <person name="Henrissat B."/>
            <person name="Kuo A."/>
            <person name="Liang C."/>
            <person name="Lipzen A."/>
            <person name="Lutzoni F."/>
            <person name="Magnuson J."/>
            <person name="Mondo S."/>
            <person name="Nolan M."/>
            <person name="Ohm R."/>
            <person name="Pangilinan J."/>
            <person name="Park H.-J."/>
            <person name="Ramirez L."/>
            <person name="Alfaro M."/>
            <person name="Sun H."/>
            <person name="Tritt A."/>
            <person name="Yoshinaga Y."/>
            <person name="Zwiers L.-H."/>
            <person name="Turgeon B."/>
            <person name="Goodwin S."/>
            <person name="Spatafora J."/>
            <person name="Crous P."/>
            <person name="Grigoriev I."/>
        </authorList>
    </citation>
    <scope>NUCLEOTIDE SEQUENCE</scope>
    <source>
        <strain evidence="2">CBS 133067</strain>
    </source>
</reference>
<feature type="region of interest" description="Disordered" evidence="1">
    <location>
        <begin position="74"/>
        <end position="211"/>
    </location>
</feature>
<feature type="compositionally biased region" description="Low complexity" evidence="1">
    <location>
        <begin position="259"/>
        <end position="276"/>
    </location>
</feature>
<protein>
    <submittedName>
        <fullName evidence="2">Uncharacterized protein</fullName>
    </submittedName>
</protein>
<dbReference type="Gene3D" id="1.20.58.80">
    <property type="entry name" value="Phosphotransferase system, lactose/cellobiose-type IIA subunit"/>
    <property type="match status" value="1"/>
</dbReference>
<comment type="caution">
    <text evidence="2">The sequence shown here is derived from an EMBL/GenBank/DDBJ whole genome shotgun (WGS) entry which is preliminary data.</text>
</comment>
<feature type="compositionally biased region" description="Basic and acidic residues" evidence="1">
    <location>
        <begin position="527"/>
        <end position="544"/>
    </location>
</feature>
<dbReference type="PANTHER" id="PTHR40130">
    <property type="entry name" value="EXPRESSED PROTEIN"/>
    <property type="match status" value="1"/>
</dbReference>
<feature type="region of interest" description="Disordered" evidence="1">
    <location>
        <begin position="332"/>
        <end position="424"/>
    </location>
</feature>
<feature type="compositionally biased region" description="Polar residues" evidence="1">
    <location>
        <begin position="244"/>
        <end position="258"/>
    </location>
</feature>
<evidence type="ECO:0000256" key="1">
    <source>
        <dbReference type="SAM" id="MobiDB-lite"/>
    </source>
</evidence>
<feature type="compositionally biased region" description="Polar residues" evidence="1">
    <location>
        <begin position="385"/>
        <end position="405"/>
    </location>
</feature>
<dbReference type="OrthoDB" id="3197614at2759"/>
<organism evidence="2 3">
    <name type="scientific">Rhizodiscina lignyota</name>
    <dbReference type="NCBI Taxonomy" id="1504668"/>
    <lineage>
        <taxon>Eukaryota</taxon>
        <taxon>Fungi</taxon>
        <taxon>Dikarya</taxon>
        <taxon>Ascomycota</taxon>
        <taxon>Pezizomycotina</taxon>
        <taxon>Dothideomycetes</taxon>
        <taxon>Pleosporomycetidae</taxon>
        <taxon>Aulographales</taxon>
        <taxon>Rhizodiscinaceae</taxon>
        <taxon>Rhizodiscina</taxon>
    </lineage>
</organism>
<proteinExistence type="predicted"/>
<feature type="region of interest" description="Disordered" evidence="1">
    <location>
        <begin position="244"/>
        <end position="284"/>
    </location>
</feature>
<gene>
    <name evidence="2" type="ORF">NA57DRAFT_55027</name>
</gene>
<feature type="compositionally biased region" description="Basic and acidic residues" evidence="1">
    <location>
        <begin position="587"/>
        <end position="600"/>
    </location>
</feature>
<feature type="compositionally biased region" description="Basic and acidic residues" evidence="1">
    <location>
        <begin position="561"/>
        <end position="574"/>
    </location>
</feature>
<dbReference type="Proteomes" id="UP000799772">
    <property type="component" value="Unassembled WGS sequence"/>
</dbReference>
<sequence>METAPLTLAHSHARTASRETQLSNHTAASKEHELAAEQFAKAAQGTGDSLAFRTLKLLEEEHLKLARIIKVRSAQPAVSAVNEDDPTALPASSAAATAASSSLVSSSKDRRTRTTSPVSARRQTTRDLSSSIVSNLATARGKPAGQQRRGVPALPEVSTQNAGGRLYRQQDGQPSAEGRGARSPQRQRHAPPFQADSIPEEDSTQQSPATADEGFNRFFTTFENLFSKISPSLAFTTLPLSPGTVATPTDARPSSSHKATSPSRTRSRAGTTTRTANAPDEPDLNELISKPALRALRDEAGFPITQESFYVVPPSGGTVSYASMLQQQRGEELGDGIDRPNIPSPIIEGDETEGANTRAHKSQSNSADADEFVDAKESFGPPSPLSTRNSANLKKSGKKTSLSRQGSGGGKVSFGSKKTPEELELENETLRQILNEHSKRLQMWEAQSQSQTAALRMAESFRAKDFQQSPLSAGVGGVGNDGIPSSRKPAALPRKDGTEKEAAAQLAVGEDALARVAALESRLSAETARREEMERAEKKAKAENAKLQVVVGKYRERWEQLKQGARERQSKRAEASSTPAIQEESEHEQKSKESLVKETANEANGKATTTS</sequence>
<name>A0A9P4IG42_9PEZI</name>
<dbReference type="AlphaFoldDB" id="A0A9P4IG42"/>
<dbReference type="SUPFAM" id="SSF140361">
    <property type="entry name" value="MIT domain-like"/>
    <property type="match status" value="1"/>
</dbReference>
<feature type="region of interest" description="Disordered" evidence="1">
    <location>
        <begin position="468"/>
        <end position="499"/>
    </location>
</feature>
<feature type="compositionally biased region" description="Low complexity" evidence="1">
    <location>
        <begin position="87"/>
        <end position="106"/>
    </location>
</feature>
<evidence type="ECO:0000313" key="2">
    <source>
        <dbReference type="EMBL" id="KAF2100955.1"/>
    </source>
</evidence>